<evidence type="ECO:0000313" key="1">
    <source>
        <dbReference type="EMBL" id="AGW14876.1"/>
    </source>
</evidence>
<name>T2GFG7_MEGG1</name>
<evidence type="ECO:0000313" key="2">
    <source>
        <dbReference type="Proteomes" id="UP000016587"/>
    </source>
</evidence>
<gene>
    <name evidence="1" type="ORF">DGI_3165</name>
</gene>
<organism evidence="1 2">
    <name type="scientific">Megalodesulfovibrio gigas (strain ATCC 19364 / DSM 1382 / NCIMB 9332 / VKM B-1759)</name>
    <name type="common">Desulfovibrio gigas</name>
    <dbReference type="NCBI Taxonomy" id="1121448"/>
    <lineage>
        <taxon>Bacteria</taxon>
        <taxon>Pseudomonadati</taxon>
        <taxon>Thermodesulfobacteriota</taxon>
        <taxon>Desulfovibrionia</taxon>
        <taxon>Desulfovibrionales</taxon>
        <taxon>Desulfovibrionaceae</taxon>
        <taxon>Megalodesulfovibrio</taxon>
    </lineage>
</organism>
<dbReference type="STRING" id="1121448.DGI_3165"/>
<dbReference type="HOGENOM" id="CLU_2205799_0_0_7"/>
<dbReference type="Proteomes" id="UP000016587">
    <property type="component" value="Chromosome"/>
</dbReference>
<reference evidence="1 2" key="1">
    <citation type="journal article" date="2013" name="J. Bacteriol.">
        <title>Roles of HynAB and Ech, the only two hydrogenases found in the model sulfate reducer Desulfovibrio gigas.</title>
        <authorList>
            <person name="Morais-Silva F.O."/>
            <person name="Santos C.I."/>
            <person name="Rodrigues R."/>
            <person name="Pereira I.A."/>
            <person name="Rodrigues-Pousada C."/>
        </authorList>
    </citation>
    <scope>NUCLEOTIDE SEQUENCE [LARGE SCALE GENOMIC DNA]</scope>
    <source>
        <strain evidence="2">ATCC 19364 / DSM 1382 / NCIMB 9332 / VKM B-1759</strain>
    </source>
</reference>
<dbReference type="PATRIC" id="fig|1121448.10.peg.3124"/>
<sequence>MAFKTTSRNRQKRTVSQSMYNTNAERLDFSLPNIIISQHIYGIIIECNKCQALYEVSIEKIIEEFGQNAPFKKAFYYHKKTYECKCNKTPRHLINAYDKFNIRIIRK</sequence>
<keyword evidence="2" id="KW-1185">Reference proteome</keyword>
<accession>T2GFG7</accession>
<protein>
    <submittedName>
        <fullName evidence="1">Uncharacterized protein</fullName>
    </submittedName>
</protein>
<reference evidence="2" key="2">
    <citation type="submission" date="2013-07" db="EMBL/GenBank/DDBJ databases">
        <authorList>
            <person name="Morais-Silva F.O."/>
            <person name="Rezende A.M."/>
            <person name="Pimentel C."/>
            <person name="Resende D.M."/>
            <person name="Santos C.I."/>
            <person name="Clemente C."/>
            <person name="de Oliveira L.M."/>
            <person name="da Silva S.M."/>
            <person name="Costa D.A."/>
            <person name="Varela-Raposo A."/>
            <person name="Horacio E.C.A."/>
            <person name="Matos M."/>
            <person name="Flores O."/>
            <person name="Ruiz J.C."/>
            <person name="Rodrigues-Pousada C."/>
        </authorList>
    </citation>
    <scope>NUCLEOTIDE SEQUENCE [LARGE SCALE GENOMIC DNA]</scope>
    <source>
        <strain evidence="2">ATCC 19364 / DSM 1382 / NCIMB 9332 / VKM B-1759</strain>
    </source>
</reference>
<dbReference type="EMBL" id="CP006585">
    <property type="protein sequence ID" value="AGW14876.1"/>
    <property type="molecule type" value="Genomic_DNA"/>
</dbReference>
<proteinExistence type="predicted"/>
<dbReference type="KEGG" id="dgg:DGI_3165"/>
<dbReference type="AlphaFoldDB" id="T2GFG7"/>